<accession>A0A8H6IIR3</accession>
<dbReference type="InterPro" id="IPR011333">
    <property type="entry name" value="SKP1/BTB/POZ_sf"/>
</dbReference>
<sequence length="297" mass="33487">MSWSIFQCQDPDFSVRSAPDNITFGVSRHAMQRSEVFRDMFSLCEQEPGNSPEAPDAEGPNVVDLHEPADVLAILLRILHEPPKPPEETVSDPPELDSYVKKYNEATVIPLPLLELVLLHLVDKYLLEESITRVLEQHLLAHAASNGLRVYSFAVANGMSKVANKASHYVLPMAQYTLQDVRCIPTVKAYHDIVRLQDFRVQALRDLLLKEDIFPHGYGACQPHAESTPTTWDTRRKALLARIETGSDIAWEMSSLVETFRDCKTCQKACIAAVDMLAYKCRRIPKTLEKLPSGYLE</sequence>
<dbReference type="AlphaFoldDB" id="A0A8H6IIR3"/>
<evidence type="ECO:0008006" key="3">
    <source>
        <dbReference type="Google" id="ProtNLM"/>
    </source>
</evidence>
<evidence type="ECO:0000313" key="1">
    <source>
        <dbReference type="EMBL" id="KAF6766198.1"/>
    </source>
</evidence>
<reference evidence="1 2" key="1">
    <citation type="submission" date="2020-07" db="EMBL/GenBank/DDBJ databases">
        <title>Comparative genomics of pyrophilous fungi reveals a link between fire events and developmental genes.</title>
        <authorList>
            <consortium name="DOE Joint Genome Institute"/>
            <person name="Steindorff A.S."/>
            <person name="Carver A."/>
            <person name="Calhoun S."/>
            <person name="Stillman K."/>
            <person name="Liu H."/>
            <person name="Lipzen A."/>
            <person name="Pangilinan J."/>
            <person name="Labutti K."/>
            <person name="Bruns T.D."/>
            <person name="Grigoriev I.V."/>
        </authorList>
    </citation>
    <scope>NUCLEOTIDE SEQUENCE [LARGE SCALE GENOMIC DNA]</scope>
    <source>
        <strain evidence="1 2">CBS 144469</strain>
    </source>
</reference>
<dbReference type="Proteomes" id="UP000521943">
    <property type="component" value="Unassembled WGS sequence"/>
</dbReference>
<dbReference type="Gene3D" id="3.30.710.10">
    <property type="entry name" value="Potassium Channel Kv1.1, Chain A"/>
    <property type="match status" value="1"/>
</dbReference>
<dbReference type="EMBL" id="JACGCI010000001">
    <property type="protein sequence ID" value="KAF6766198.1"/>
    <property type="molecule type" value="Genomic_DNA"/>
</dbReference>
<evidence type="ECO:0000313" key="2">
    <source>
        <dbReference type="Proteomes" id="UP000521943"/>
    </source>
</evidence>
<dbReference type="OrthoDB" id="3335429at2759"/>
<keyword evidence="2" id="KW-1185">Reference proteome</keyword>
<organism evidence="1 2">
    <name type="scientific">Ephemerocybe angulata</name>
    <dbReference type="NCBI Taxonomy" id="980116"/>
    <lineage>
        <taxon>Eukaryota</taxon>
        <taxon>Fungi</taxon>
        <taxon>Dikarya</taxon>
        <taxon>Basidiomycota</taxon>
        <taxon>Agaricomycotina</taxon>
        <taxon>Agaricomycetes</taxon>
        <taxon>Agaricomycetidae</taxon>
        <taxon>Agaricales</taxon>
        <taxon>Agaricineae</taxon>
        <taxon>Psathyrellaceae</taxon>
        <taxon>Ephemerocybe</taxon>
    </lineage>
</organism>
<name>A0A8H6IIR3_9AGAR</name>
<protein>
    <recommendedName>
        <fullName evidence="3">BTB domain-containing protein</fullName>
    </recommendedName>
</protein>
<gene>
    <name evidence="1" type="ORF">DFP72DRAFT_10031</name>
</gene>
<comment type="caution">
    <text evidence="1">The sequence shown here is derived from an EMBL/GenBank/DDBJ whole genome shotgun (WGS) entry which is preliminary data.</text>
</comment>
<proteinExistence type="predicted"/>